<dbReference type="NCBIfam" id="NF037995">
    <property type="entry name" value="TRAP_S1"/>
    <property type="match status" value="1"/>
</dbReference>
<dbReference type="PANTHER" id="PTHR33376">
    <property type="match status" value="1"/>
</dbReference>
<dbReference type="PANTHER" id="PTHR33376:SF15">
    <property type="entry name" value="BLL6794 PROTEIN"/>
    <property type="match status" value="1"/>
</dbReference>
<keyword evidence="1 2" id="KW-0732">Signal</keyword>
<dbReference type="GO" id="GO:0055085">
    <property type="term" value="P:transmembrane transport"/>
    <property type="evidence" value="ECO:0007669"/>
    <property type="project" value="InterPro"/>
</dbReference>
<feature type="chain" id="PRO_5030978673" evidence="2">
    <location>
        <begin position="25"/>
        <end position="336"/>
    </location>
</feature>
<keyword evidence="4" id="KW-1185">Reference proteome</keyword>
<accession>A0A7Y0HD87</accession>
<evidence type="ECO:0000313" key="3">
    <source>
        <dbReference type="EMBL" id="NMM43551.1"/>
    </source>
</evidence>
<feature type="signal peptide" evidence="2">
    <location>
        <begin position="1"/>
        <end position="24"/>
    </location>
</feature>
<gene>
    <name evidence="3" type="ORF">HH303_03615</name>
</gene>
<evidence type="ECO:0000256" key="1">
    <source>
        <dbReference type="ARBA" id="ARBA00022729"/>
    </source>
</evidence>
<dbReference type="CDD" id="cd13665">
    <property type="entry name" value="PBP2_TRAP_Dctp3_4"/>
    <property type="match status" value="1"/>
</dbReference>
<dbReference type="EMBL" id="JABBNT010000001">
    <property type="protein sequence ID" value="NMM43551.1"/>
    <property type="molecule type" value="Genomic_DNA"/>
</dbReference>
<proteinExistence type="predicted"/>
<organism evidence="3 4">
    <name type="scientific">Pacificispira spongiicola</name>
    <dbReference type="NCBI Taxonomy" id="2729598"/>
    <lineage>
        <taxon>Bacteria</taxon>
        <taxon>Pseudomonadati</taxon>
        <taxon>Pseudomonadota</taxon>
        <taxon>Alphaproteobacteria</taxon>
        <taxon>Rhodospirillales</taxon>
        <taxon>Rhodospirillaceae</taxon>
        <taxon>Pacificispira</taxon>
    </lineage>
</organism>
<dbReference type="InterPro" id="IPR018389">
    <property type="entry name" value="DctP_fam"/>
</dbReference>
<dbReference type="Proteomes" id="UP000539372">
    <property type="component" value="Unassembled WGS sequence"/>
</dbReference>
<protein>
    <submittedName>
        <fullName evidence="3">TRAP transporter substrate-binding protein</fullName>
    </submittedName>
</protein>
<sequence length="336" mass="36879">MVLKKLSLALAGISLGGLAIQANAADYDLKISTMFPSTHFIQTMALEPWAKQIEEKSEGRISITFFPAGSALGNATKQFDQVRAGVVDFAVGIPAIPRGRHPRIVLSELPFVVPNSEVGTCALMAMKDEFQSDFPDTHILNLTVTEPSGAHTNTKVATLDDLKGLRIRTPTPAITAMLEYIGATPVGMPPTEIYESVERGVIDGNIMPWGPVGAFKLWEVLKYHIDAGINPVSMYTLMNQAKYDSLPDDLKAIIDETSADVFSNWGRWWHETDQTAIEAAKANGNEIITMSQEERDAWRERLAPVVDKYLAENEDIDTAEAKALYADILKAVDNCK</sequence>
<evidence type="ECO:0000256" key="2">
    <source>
        <dbReference type="SAM" id="SignalP"/>
    </source>
</evidence>
<dbReference type="InterPro" id="IPR038404">
    <property type="entry name" value="TRAP_DctP_sf"/>
</dbReference>
<dbReference type="RefSeq" id="WP_169623821.1">
    <property type="nucleotide sequence ID" value="NZ_JABBNT010000001.1"/>
</dbReference>
<comment type="caution">
    <text evidence="3">The sequence shown here is derived from an EMBL/GenBank/DDBJ whole genome shotgun (WGS) entry which is preliminary data.</text>
</comment>
<evidence type="ECO:0000313" key="4">
    <source>
        <dbReference type="Proteomes" id="UP000539372"/>
    </source>
</evidence>
<name>A0A7Y0HD87_9PROT</name>
<dbReference type="Pfam" id="PF03480">
    <property type="entry name" value="DctP"/>
    <property type="match status" value="1"/>
</dbReference>
<dbReference type="SUPFAM" id="SSF53850">
    <property type="entry name" value="Periplasmic binding protein-like II"/>
    <property type="match status" value="1"/>
</dbReference>
<dbReference type="Gene3D" id="3.40.190.170">
    <property type="entry name" value="Bacterial extracellular solute-binding protein, family 7"/>
    <property type="match status" value="1"/>
</dbReference>
<dbReference type="AlphaFoldDB" id="A0A7Y0HD87"/>
<reference evidence="3 4" key="1">
    <citation type="submission" date="2020-04" db="EMBL/GenBank/DDBJ databases">
        <title>Rhodospirillaceae bacterium KN72 isolated from deep sea.</title>
        <authorList>
            <person name="Zhang D.-C."/>
        </authorList>
    </citation>
    <scope>NUCLEOTIDE SEQUENCE [LARGE SCALE GENOMIC DNA]</scope>
    <source>
        <strain evidence="3 4">KN72</strain>
    </source>
</reference>